<evidence type="ECO:0000256" key="2">
    <source>
        <dbReference type="ARBA" id="ARBA00023027"/>
    </source>
</evidence>
<dbReference type="SUPFAM" id="SSF51735">
    <property type="entry name" value="NAD(P)-binding Rossmann-fold domains"/>
    <property type="match status" value="1"/>
</dbReference>
<evidence type="ECO:0000313" key="8">
    <source>
        <dbReference type="Proteomes" id="UP000644699"/>
    </source>
</evidence>
<dbReference type="InterPro" id="IPR006115">
    <property type="entry name" value="6PGDH_NADP-bd"/>
</dbReference>
<feature type="region of interest" description="Disordered" evidence="4">
    <location>
        <begin position="303"/>
        <end position="332"/>
    </location>
</feature>
<reference evidence="7" key="2">
    <citation type="submission" date="2020-09" db="EMBL/GenBank/DDBJ databases">
        <authorList>
            <person name="Sun Q."/>
            <person name="Zhou Y."/>
        </authorList>
    </citation>
    <scope>NUCLEOTIDE SEQUENCE</scope>
    <source>
        <strain evidence="7">CGMCC 1.15367</strain>
    </source>
</reference>
<feature type="active site" evidence="3">
    <location>
        <position position="175"/>
    </location>
</feature>
<dbReference type="PIRSF" id="PIRSF000103">
    <property type="entry name" value="HIBADH"/>
    <property type="match status" value="1"/>
</dbReference>
<dbReference type="Gene3D" id="1.10.1040.10">
    <property type="entry name" value="N-(1-d-carboxylethyl)-l-norvaline Dehydrogenase, domain 2"/>
    <property type="match status" value="1"/>
</dbReference>
<dbReference type="PANTHER" id="PTHR43060:SF15">
    <property type="entry name" value="3-HYDROXYISOBUTYRATE DEHYDROGENASE-LIKE 1, MITOCHONDRIAL-RELATED"/>
    <property type="match status" value="1"/>
</dbReference>
<feature type="domain" description="6-phosphogluconate dehydrogenase NADP-binding" evidence="5">
    <location>
        <begin position="8"/>
        <end position="163"/>
    </location>
</feature>
<dbReference type="InterPro" id="IPR008927">
    <property type="entry name" value="6-PGluconate_DH-like_C_sf"/>
</dbReference>
<dbReference type="InterPro" id="IPR036291">
    <property type="entry name" value="NAD(P)-bd_dom_sf"/>
</dbReference>
<dbReference type="PANTHER" id="PTHR43060">
    <property type="entry name" value="3-HYDROXYISOBUTYRATE DEHYDROGENASE-LIKE 1, MITOCHONDRIAL-RELATED"/>
    <property type="match status" value="1"/>
</dbReference>
<dbReference type="Proteomes" id="UP000644699">
    <property type="component" value="Unassembled WGS sequence"/>
</dbReference>
<proteinExistence type="predicted"/>
<dbReference type="EMBL" id="BMIQ01000003">
    <property type="protein sequence ID" value="GGE05253.1"/>
    <property type="molecule type" value="Genomic_DNA"/>
</dbReference>
<keyword evidence="2" id="KW-0520">NAD</keyword>
<evidence type="ECO:0000259" key="6">
    <source>
        <dbReference type="Pfam" id="PF14833"/>
    </source>
</evidence>
<dbReference type="GO" id="GO:0050661">
    <property type="term" value="F:NADP binding"/>
    <property type="evidence" value="ECO:0007669"/>
    <property type="project" value="InterPro"/>
</dbReference>
<sequence>MADAPALRIGFIGTGIMGGPMARRLAEAGFAVAAWNRSLAKTAALRPFGVVPATSPREAAGNADVLLCMLSSGPVCDEVIFGKSGAAEALRPGATVLVMSSIAPKEAREQAMKAAALGLGYVDAPVSGGEKGAKGGTLAIMAGGSAEAVERLGPVFAPLGHATHVGPAGSGSLAKLCNQLIVATTIGAVSEALLLAEQGGADPARVREALLGGFADSTILRQHGLRMVTGDFAPGGPAKYQIKDTGAALDAAASLGLDLPLAATVDRLFRSLVEHGGADLDHSALILELKRANGLAGERNGFSAGSPAVSGDSGGFPVADPANTRMAAEPSP</sequence>
<gene>
    <name evidence="7" type="primary">mmsB</name>
    <name evidence="7" type="ORF">GCM10011390_25360</name>
</gene>
<organism evidence="7 8">
    <name type="scientific">Aureimonas endophytica</name>
    <dbReference type="NCBI Taxonomy" id="2027858"/>
    <lineage>
        <taxon>Bacteria</taxon>
        <taxon>Pseudomonadati</taxon>
        <taxon>Pseudomonadota</taxon>
        <taxon>Alphaproteobacteria</taxon>
        <taxon>Hyphomicrobiales</taxon>
        <taxon>Aurantimonadaceae</taxon>
        <taxon>Aureimonas</taxon>
    </lineage>
</organism>
<feature type="domain" description="3-hydroxyisobutyrate dehydrogenase-like NAD-binding" evidence="6">
    <location>
        <begin position="169"/>
        <end position="286"/>
    </location>
</feature>
<reference evidence="7" key="1">
    <citation type="journal article" date="2014" name="Int. J. Syst. Evol. Microbiol.">
        <title>Complete genome sequence of Corynebacterium casei LMG S-19264T (=DSM 44701T), isolated from a smear-ripened cheese.</title>
        <authorList>
            <consortium name="US DOE Joint Genome Institute (JGI-PGF)"/>
            <person name="Walter F."/>
            <person name="Albersmeier A."/>
            <person name="Kalinowski J."/>
            <person name="Ruckert C."/>
        </authorList>
    </citation>
    <scope>NUCLEOTIDE SEQUENCE</scope>
    <source>
        <strain evidence="7">CGMCC 1.15367</strain>
    </source>
</reference>
<dbReference type="GO" id="GO:0051287">
    <property type="term" value="F:NAD binding"/>
    <property type="evidence" value="ECO:0007669"/>
    <property type="project" value="InterPro"/>
</dbReference>
<dbReference type="Pfam" id="PF14833">
    <property type="entry name" value="NAD_binding_11"/>
    <property type="match status" value="1"/>
</dbReference>
<dbReference type="Pfam" id="PF03446">
    <property type="entry name" value="NAD_binding_2"/>
    <property type="match status" value="1"/>
</dbReference>
<evidence type="ECO:0000256" key="3">
    <source>
        <dbReference type="PIRSR" id="PIRSR000103-1"/>
    </source>
</evidence>
<dbReference type="GO" id="GO:0016491">
    <property type="term" value="F:oxidoreductase activity"/>
    <property type="evidence" value="ECO:0007669"/>
    <property type="project" value="UniProtKB-KW"/>
</dbReference>
<keyword evidence="8" id="KW-1185">Reference proteome</keyword>
<dbReference type="InterPro" id="IPR015815">
    <property type="entry name" value="HIBADH-related"/>
</dbReference>
<evidence type="ECO:0000256" key="4">
    <source>
        <dbReference type="SAM" id="MobiDB-lite"/>
    </source>
</evidence>
<comment type="caution">
    <text evidence="7">The sequence shown here is derived from an EMBL/GenBank/DDBJ whole genome shotgun (WGS) entry which is preliminary data.</text>
</comment>
<dbReference type="Gene3D" id="3.40.50.720">
    <property type="entry name" value="NAD(P)-binding Rossmann-like Domain"/>
    <property type="match status" value="1"/>
</dbReference>
<dbReference type="AlphaFoldDB" id="A0A916ZMP7"/>
<evidence type="ECO:0000256" key="1">
    <source>
        <dbReference type="ARBA" id="ARBA00023002"/>
    </source>
</evidence>
<keyword evidence="1" id="KW-0560">Oxidoreductase</keyword>
<evidence type="ECO:0000259" key="5">
    <source>
        <dbReference type="Pfam" id="PF03446"/>
    </source>
</evidence>
<dbReference type="RefSeq" id="WP_188908946.1">
    <property type="nucleotide sequence ID" value="NZ_BMIQ01000003.1"/>
</dbReference>
<dbReference type="SUPFAM" id="SSF48179">
    <property type="entry name" value="6-phosphogluconate dehydrogenase C-terminal domain-like"/>
    <property type="match status" value="1"/>
</dbReference>
<dbReference type="InterPro" id="IPR013328">
    <property type="entry name" value="6PGD_dom2"/>
</dbReference>
<name>A0A916ZMP7_9HYPH</name>
<accession>A0A916ZMP7</accession>
<evidence type="ECO:0000313" key="7">
    <source>
        <dbReference type="EMBL" id="GGE05253.1"/>
    </source>
</evidence>
<protein>
    <submittedName>
        <fullName evidence="7">3-hydroxyisobutyrate dehydrogenase</fullName>
    </submittedName>
</protein>
<dbReference type="InterPro" id="IPR029154">
    <property type="entry name" value="HIBADH-like_NADP-bd"/>
</dbReference>